<name>A0A0A0LA67_CUCSA</name>
<dbReference type="PROSITE" id="PS50089">
    <property type="entry name" value="ZF_RING_2"/>
    <property type="match status" value="1"/>
</dbReference>
<dbReference type="CDD" id="cd16461">
    <property type="entry name" value="RING-H2_EL5-like"/>
    <property type="match status" value="1"/>
</dbReference>
<dbReference type="UniPathway" id="UPA00143"/>
<dbReference type="KEGG" id="csv:101207323"/>
<protein>
    <recommendedName>
        <fullName evidence="3">RING-type domain-containing protein</fullName>
    </recommendedName>
</protein>
<dbReference type="GO" id="GO:0008270">
    <property type="term" value="F:zinc ion binding"/>
    <property type="evidence" value="ECO:0007669"/>
    <property type="project" value="UniProtKB-KW"/>
</dbReference>
<accession>A0A0A0LA67</accession>
<organism evidence="4 5">
    <name type="scientific">Cucumis sativus</name>
    <name type="common">Cucumber</name>
    <dbReference type="NCBI Taxonomy" id="3659"/>
    <lineage>
        <taxon>Eukaryota</taxon>
        <taxon>Viridiplantae</taxon>
        <taxon>Streptophyta</taxon>
        <taxon>Embryophyta</taxon>
        <taxon>Tracheophyta</taxon>
        <taxon>Spermatophyta</taxon>
        <taxon>Magnoliopsida</taxon>
        <taxon>eudicotyledons</taxon>
        <taxon>Gunneridae</taxon>
        <taxon>Pentapetalae</taxon>
        <taxon>rosids</taxon>
        <taxon>fabids</taxon>
        <taxon>Cucurbitales</taxon>
        <taxon>Cucurbitaceae</taxon>
        <taxon>Benincaseae</taxon>
        <taxon>Cucumis</taxon>
    </lineage>
</organism>
<keyword evidence="1" id="KW-0863">Zinc-finger</keyword>
<evidence type="ECO:0000256" key="2">
    <source>
        <dbReference type="SAM" id="Phobius"/>
    </source>
</evidence>
<evidence type="ECO:0000313" key="5">
    <source>
        <dbReference type="Proteomes" id="UP000029981"/>
    </source>
</evidence>
<gene>
    <name evidence="4" type="ORF">Csa_3G734330</name>
</gene>
<dbReference type="GO" id="GO:0016567">
    <property type="term" value="P:protein ubiquitination"/>
    <property type="evidence" value="ECO:0000318"/>
    <property type="project" value="GO_Central"/>
</dbReference>
<dbReference type="Gramene" id="KGN58880">
    <property type="protein sequence ID" value="KGN58880"/>
    <property type="gene ID" value="Csa_3G734330"/>
</dbReference>
<evidence type="ECO:0000313" key="4">
    <source>
        <dbReference type="EMBL" id="KGN58880.1"/>
    </source>
</evidence>
<dbReference type="Proteomes" id="UP000029981">
    <property type="component" value="Chromosome 3"/>
</dbReference>
<dbReference type="SUPFAM" id="SSF57850">
    <property type="entry name" value="RING/U-box"/>
    <property type="match status" value="1"/>
</dbReference>
<keyword evidence="1" id="KW-0862">Zinc</keyword>
<evidence type="ECO:0000259" key="3">
    <source>
        <dbReference type="PROSITE" id="PS50089"/>
    </source>
</evidence>
<dbReference type="SMART" id="SM00184">
    <property type="entry name" value="RING"/>
    <property type="match status" value="1"/>
</dbReference>
<reference evidence="4 5" key="4">
    <citation type="journal article" date="2011" name="BMC Genomics">
        <title>RNA-Seq improves annotation of protein-coding genes in the cucumber genome.</title>
        <authorList>
            <person name="Li Z."/>
            <person name="Zhang Z."/>
            <person name="Yan P."/>
            <person name="Huang S."/>
            <person name="Fei Z."/>
            <person name="Lin K."/>
        </authorList>
    </citation>
    <scope>NUCLEOTIDE SEQUENCE [LARGE SCALE GENOMIC DNA]</scope>
    <source>
        <strain evidence="5">cv. 9930</strain>
    </source>
</reference>
<dbReference type="OMA" id="AFIYAMK"/>
<dbReference type="PANTHER" id="PTHR45676:SF88">
    <property type="entry name" value="RING-H2 FINGER PROTEIN ATL33"/>
    <property type="match status" value="1"/>
</dbReference>
<reference evidence="4 5" key="2">
    <citation type="journal article" date="2009" name="PLoS ONE">
        <title>An integrated genetic and cytogenetic map of the cucumber genome.</title>
        <authorList>
            <person name="Ren Y."/>
            <person name="Zhang Z."/>
            <person name="Liu J."/>
            <person name="Staub J.E."/>
            <person name="Han Y."/>
            <person name="Cheng Z."/>
            <person name="Li X."/>
            <person name="Lu J."/>
            <person name="Miao H."/>
            <person name="Kang H."/>
            <person name="Xie B."/>
            <person name="Gu X."/>
            <person name="Wang X."/>
            <person name="Du Y."/>
            <person name="Jin W."/>
            <person name="Huang S."/>
        </authorList>
    </citation>
    <scope>NUCLEOTIDE SEQUENCE [LARGE SCALE GENOMIC DNA]</scope>
    <source>
        <strain evidence="5">cv. 9930</strain>
    </source>
</reference>
<reference evidence="4 5" key="1">
    <citation type="journal article" date="2009" name="Nat. Genet.">
        <title>The genome of the cucumber, Cucumis sativus L.</title>
        <authorList>
            <person name="Huang S."/>
            <person name="Li R."/>
            <person name="Zhang Z."/>
            <person name="Li L."/>
            <person name="Gu X."/>
            <person name="Fan W."/>
            <person name="Lucas W.J."/>
            <person name="Wang X."/>
            <person name="Xie B."/>
            <person name="Ni P."/>
            <person name="Ren Y."/>
            <person name="Zhu H."/>
            <person name="Li J."/>
            <person name="Lin K."/>
            <person name="Jin W."/>
            <person name="Fei Z."/>
            <person name="Li G."/>
            <person name="Staub J."/>
            <person name="Kilian A."/>
            <person name="van der Vossen E.A."/>
            <person name="Wu Y."/>
            <person name="Guo J."/>
            <person name="He J."/>
            <person name="Jia Z."/>
            <person name="Ren Y."/>
            <person name="Tian G."/>
            <person name="Lu Y."/>
            <person name="Ruan J."/>
            <person name="Qian W."/>
            <person name="Wang M."/>
            <person name="Huang Q."/>
            <person name="Li B."/>
            <person name="Xuan Z."/>
            <person name="Cao J."/>
            <person name="Asan"/>
            <person name="Wu Z."/>
            <person name="Zhang J."/>
            <person name="Cai Q."/>
            <person name="Bai Y."/>
            <person name="Zhao B."/>
            <person name="Han Y."/>
            <person name="Li Y."/>
            <person name="Li X."/>
            <person name="Wang S."/>
            <person name="Shi Q."/>
            <person name="Liu S."/>
            <person name="Cho W.K."/>
            <person name="Kim J.Y."/>
            <person name="Xu Y."/>
            <person name="Heller-Uszynska K."/>
            <person name="Miao H."/>
            <person name="Cheng Z."/>
            <person name="Zhang S."/>
            <person name="Wu J."/>
            <person name="Yang Y."/>
            <person name="Kang H."/>
            <person name="Li M."/>
            <person name="Liang H."/>
            <person name="Ren X."/>
            <person name="Shi Z."/>
            <person name="Wen M."/>
            <person name="Jian M."/>
            <person name="Yang H."/>
            <person name="Zhang G."/>
            <person name="Yang Z."/>
            <person name="Chen R."/>
            <person name="Liu S."/>
            <person name="Li J."/>
            <person name="Ma L."/>
            <person name="Liu H."/>
            <person name="Zhou Y."/>
            <person name="Zhao J."/>
            <person name="Fang X."/>
            <person name="Li G."/>
            <person name="Fang L."/>
            <person name="Li Y."/>
            <person name="Liu D."/>
            <person name="Zheng H."/>
            <person name="Zhang Y."/>
            <person name="Qin N."/>
            <person name="Li Z."/>
            <person name="Yang G."/>
            <person name="Yang S."/>
            <person name="Bolund L."/>
            <person name="Kristiansen K."/>
            <person name="Zheng H."/>
            <person name="Li S."/>
            <person name="Zhang X."/>
            <person name="Yang H."/>
            <person name="Wang J."/>
            <person name="Sun R."/>
            <person name="Zhang B."/>
            <person name="Jiang S."/>
            <person name="Wang J."/>
            <person name="Du Y."/>
            <person name="Li S."/>
        </authorList>
    </citation>
    <scope>NUCLEOTIDE SEQUENCE [LARGE SCALE GENOMIC DNA]</scope>
    <source>
        <strain evidence="5">cv. 9930</strain>
    </source>
</reference>
<keyword evidence="5" id="KW-1185">Reference proteome</keyword>
<feature type="domain" description="RING-type" evidence="3">
    <location>
        <begin position="104"/>
        <end position="146"/>
    </location>
</feature>
<dbReference type="InterPro" id="IPR001841">
    <property type="entry name" value="Znf_RING"/>
</dbReference>
<evidence type="ECO:0000256" key="1">
    <source>
        <dbReference type="PROSITE-ProRule" id="PRU00175"/>
    </source>
</evidence>
<reference evidence="4 5" key="3">
    <citation type="journal article" date="2010" name="BMC Genomics">
        <title>Transcriptome sequencing and comparative analysis of cucumber flowers with different sex types.</title>
        <authorList>
            <person name="Guo S."/>
            <person name="Zheng Y."/>
            <person name="Joung J.G."/>
            <person name="Liu S."/>
            <person name="Zhang Z."/>
            <person name="Crasta O.R."/>
            <person name="Sobral B.W."/>
            <person name="Xu Y."/>
            <person name="Huang S."/>
            <person name="Fei Z."/>
        </authorList>
    </citation>
    <scope>NUCLEOTIDE SEQUENCE [LARGE SCALE GENOMIC DNA]</scope>
    <source>
        <strain evidence="5">cv. 9930</strain>
    </source>
</reference>
<dbReference type="Gene3D" id="3.30.40.10">
    <property type="entry name" value="Zinc/RING finger domain, C3HC4 (zinc finger)"/>
    <property type="match status" value="1"/>
</dbReference>
<dbReference type="EMBL" id="CM002924">
    <property type="protein sequence ID" value="KGN58880.1"/>
    <property type="molecule type" value="Genomic_DNA"/>
</dbReference>
<dbReference type="AlphaFoldDB" id="A0A0A0LA67"/>
<sequence>MDATASSMNRSPPPYPTPHRTVDFSPIEFILGLVAVITIPALVYSFIFAIKCPPNFLRLWRQRSTRLSGAGATVVVGNRTPSSDVAAAVKYNKDEHCKEVGNECPVCLSAFDDGEEIRQLAVCKHSFHVDCIDMWLYSHPNCPVCRAAVPVTVKRPIHNHAPRRPAASRSDDFHQGLPDAGYLV</sequence>
<keyword evidence="2" id="KW-1133">Transmembrane helix</keyword>
<keyword evidence="1" id="KW-0479">Metal-binding</keyword>
<keyword evidence="2" id="KW-0812">Transmembrane</keyword>
<proteinExistence type="predicted"/>
<dbReference type="eggNOG" id="KOG0800">
    <property type="taxonomic scope" value="Eukaryota"/>
</dbReference>
<feature type="transmembrane region" description="Helical" evidence="2">
    <location>
        <begin position="29"/>
        <end position="50"/>
    </location>
</feature>
<dbReference type="OrthoDB" id="8062037at2759"/>
<dbReference type="PANTHER" id="PTHR45676">
    <property type="entry name" value="RING-H2 FINGER PROTEIN ATL51-RELATED"/>
    <property type="match status" value="1"/>
</dbReference>
<keyword evidence="2" id="KW-0472">Membrane</keyword>
<dbReference type="InterPro" id="IPR013083">
    <property type="entry name" value="Znf_RING/FYVE/PHD"/>
</dbReference>
<dbReference type="Pfam" id="PF13639">
    <property type="entry name" value="zf-RING_2"/>
    <property type="match status" value="1"/>
</dbReference>